<keyword evidence="1" id="KW-0812">Transmembrane</keyword>
<accession>A0A2S8GS03</accession>
<comment type="caution">
    <text evidence="2">The sequence shown here is derived from an EMBL/GenBank/DDBJ whole genome shotgun (WGS) entry which is preliminary data.</text>
</comment>
<dbReference type="AlphaFoldDB" id="A0A2S8GS03"/>
<dbReference type="EMBL" id="PUHZ01000005">
    <property type="protein sequence ID" value="PQO47217.1"/>
    <property type="molecule type" value="Genomic_DNA"/>
</dbReference>
<proteinExistence type="predicted"/>
<reference evidence="2 3" key="1">
    <citation type="submission" date="2018-02" db="EMBL/GenBank/DDBJ databases">
        <title>Comparative genomes isolates from brazilian mangrove.</title>
        <authorList>
            <person name="Araujo J.E."/>
            <person name="Taketani R.G."/>
            <person name="Silva M.C.P."/>
            <person name="Loureco M.V."/>
            <person name="Andreote F.D."/>
        </authorList>
    </citation>
    <scope>NUCLEOTIDE SEQUENCE [LARGE SCALE GENOMIC DNA]</scope>
    <source>
        <strain evidence="2 3">Nap-Phe MGV</strain>
    </source>
</reference>
<keyword evidence="1" id="KW-1133">Transmembrane helix</keyword>
<evidence type="ECO:0000313" key="3">
    <source>
        <dbReference type="Proteomes" id="UP000237819"/>
    </source>
</evidence>
<evidence type="ECO:0000256" key="1">
    <source>
        <dbReference type="SAM" id="Phobius"/>
    </source>
</evidence>
<organism evidence="2 3">
    <name type="scientific">Blastopirellula marina</name>
    <dbReference type="NCBI Taxonomy" id="124"/>
    <lineage>
        <taxon>Bacteria</taxon>
        <taxon>Pseudomonadati</taxon>
        <taxon>Planctomycetota</taxon>
        <taxon>Planctomycetia</taxon>
        <taxon>Pirellulales</taxon>
        <taxon>Pirellulaceae</taxon>
        <taxon>Blastopirellula</taxon>
    </lineage>
</organism>
<gene>
    <name evidence="2" type="ORF">C5Y93_04035</name>
</gene>
<protein>
    <submittedName>
        <fullName evidence="2">Uncharacterized protein</fullName>
    </submittedName>
</protein>
<dbReference type="RefSeq" id="WP_105334105.1">
    <property type="nucleotide sequence ID" value="NZ_PUHZ01000005.1"/>
</dbReference>
<keyword evidence="1" id="KW-0472">Membrane</keyword>
<name>A0A2S8GS03_9BACT</name>
<feature type="transmembrane region" description="Helical" evidence="1">
    <location>
        <begin position="25"/>
        <end position="45"/>
    </location>
</feature>
<evidence type="ECO:0000313" key="2">
    <source>
        <dbReference type="EMBL" id="PQO47217.1"/>
    </source>
</evidence>
<sequence length="259" mass="28469">MPKDLTAIATDDLIAQAAGSRLEKAIARSALPVSLALTFAAWYAVGSFFSSGVIVLGLGFLGSIVIPLAVFAAAKYLAEFRRRDLLRELDRRFGRWSLDAYVRYYQQHLRPGQVRCIFRGSRLPGGRRYWGYLELDGDEIRCVEATESAGRVYQRSGPHPWSETERKRCELTPEQQAEIGKLVASVHGVGRRRSDVQAKDGFPAAVAVIYGDDAEPTVISSNLGGLMRQSDLDDGQRLLALIGGVVCNEPRLLEVASQS</sequence>
<feature type="transmembrane region" description="Helical" evidence="1">
    <location>
        <begin position="51"/>
        <end position="78"/>
    </location>
</feature>
<dbReference type="Proteomes" id="UP000237819">
    <property type="component" value="Unassembled WGS sequence"/>
</dbReference>